<accession>A0ABM6LJA9</accession>
<reference evidence="1 2" key="1">
    <citation type="submission" date="2017-06" db="EMBL/GenBank/DDBJ databases">
        <title>Genome sequence of Bacillus sonorensis strain SRCM101395.</title>
        <authorList>
            <person name="Cho S.H."/>
        </authorList>
    </citation>
    <scope>NUCLEOTIDE SEQUENCE [LARGE SCALE GENOMIC DNA]</scope>
    <source>
        <strain evidence="1 2">SRCM101395</strain>
    </source>
</reference>
<sequence length="53" mass="6161">MNKSEVLEIFEKVLEEWFSAELILLSQGGDGTDDLEIRKELYRQRFIEALSGN</sequence>
<keyword evidence="2" id="KW-1185">Reference proteome</keyword>
<evidence type="ECO:0000313" key="2">
    <source>
        <dbReference type="Proteomes" id="UP000196877"/>
    </source>
</evidence>
<evidence type="ECO:0000313" key="1">
    <source>
        <dbReference type="EMBL" id="ASB89400.1"/>
    </source>
</evidence>
<gene>
    <name evidence="1" type="ORF">S101395_02893</name>
</gene>
<dbReference type="GeneID" id="92853167"/>
<dbReference type="EMBL" id="CP021920">
    <property type="protein sequence ID" value="ASB89400.1"/>
    <property type="molecule type" value="Genomic_DNA"/>
</dbReference>
<name>A0ABM6LJA9_9BACI</name>
<dbReference type="Proteomes" id="UP000196877">
    <property type="component" value="Chromosome"/>
</dbReference>
<organism evidence="1 2">
    <name type="scientific">Bacillus sonorensis</name>
    <dbReference type="NCBI Taxonomy" id="119858"/>
    <lineage>
        <taxon>Bacteria</taxon>
        <taxon>Bacillati</taxon>
        <taxon>Bacillota</taxon>
        <taxon>Bacilli</taxon>
        <taxon>Bacillales</taxon>
        <taxon>Bacillaceae</taxon>
        <taxon>Bacillus</taxon>
    </lineage>
</organism>
<protein>
    <submittedName>
        <fullName evidence="1">Uncharacterized protein</fullName>
    </submittedName>
</protein>
<proteinExistence type="predicted"/>
<dbReference type="RefSeq" id="WP_167373797.1">
    <property type="nucleotide sequence ID" value="NZ_CP021920.1"/>
</dbReference>